<dbReference type="PROSITE" id="PS50082">
    <property type="entry name" value="WD_REPEATS_2"/>
    <property type="match status" value="4"/>
</dbReference>
<dbReference type="PANTHER" id="PTHR22852">
    <property type="entry name" value="LETHAL 2 DENTICLELESS PROTEIN RETINOIC ACID-REGULATED NUCLEAR MATRIX-ASSOCIATED PROTEIN"/>
    <property type="match status" value="1"/>
</dbReference>
<dbReference type="Pfam" id="PF00400">
    <property type="entry name" value="WD40"/>
    <property type="match status" value="5"/>
</dbReference>
<feature type="compositionally biased region" description="Polar residues" evidence="7">
    <location>
        <begin position="524"/>
        <end position="533"/>
    </location>
</feature>
<feature type="compositionally biased region" description="Basic and acidic residues" evidence="7">
    <location>
        <begin position="491"/>
        <end position="517"/>
    </location>
</feature>
<comment type="pathway">
    <text evidence="1">Protein modification; protein ubiquitination.</text>
</comment>
<feature type="repeat" description="WD" evidence="6">
    <location>
        <begin position="232"/>
        <end position="259"/>
    </location>
</feature>
<sequence>MVKIINSVTRLTNRQYGKYYENSYDNVLCRLMVKPWDNWRGINPSGSADINPDPPIFAAKFAKSENYNHILAIANEDGRIALQNTFVKKDIIEDLSLEGDQCHFNAVFDIAWMPGHLKLVSASGDHTARLWDVSTSKLTNISEFNAHTRSVKVVTFPRNNCNMFATGGRDGAIIVWDTRINIENEVVQKNENIIHNAHAGTTGGPSTPSSGRRRGVRNMTPKLPTASCYTSVTGLVFQDDNTLISCGAGDGIIKVWDLRRYYSTLKRDPIAKYNLPYAGTSTLKGFTNLIVDEYGTRLYASCMDRNIYCYNINAYSKDPIMTYTGAYINTFYIKSCLSPDGEYLLSGSSDEKAYIWNVENPTPLLTLTGHSFEVTSVAWSHHQNNLDGGNMCIVTCSDDACHKIWRIGADEIPEDEKIFLRGKAELNPEYYPSYKNKSKFSIKQSQQQLRFDTPRSIRRVIEQSETTPTTTTISNSASSSLSVTSTGRKRSFYEACKDDSENATRSDSKRPSLETRGRRLFSPSEPSTSQNYENDMLLIEQPSSRSLATILEELESPNSRNFHNHSPSPVKRQLNIIKSPEPLKKLFASPLKQKDRDRSLLLLNSPTTNLPNFVVNPQDAPHLTNLTSPQRKVKKENVDWLTKMRKQKLLTLGNAIEKTAINQTNALHVENSTENDEKLKSIENKSDSHEIKKVQNKNGSTILKFFSVKHTQK</sequence>
<evidence type="ECO:0000256" key="1">
    <source>
        <dbReference type="ARBA" id="ARBA00004906"/>
    </source>
</evidence>
<name>A0A9J6C7A8_POLVA</name>
<dbReference type="PANTHER" id="PTHR22852:SF0">
    <property type="entry name" value="DENTICLELESS PROTEIN HOMOLOG"/>
    <property type="match status" value="1"/>
</dbReference>
<feature type="region of interest" description="Disordered" evidence="7">
    <location>
        <begin position="462"/>
        <end position="533"/>
    </location>
</feature>
<evidence type="ECO:0000256" key="3">
    <source>
        <dbReference type="ARBA" id="ARBA00022737"/>
    </source>
</evidence>
<dbReference type="InterPro" id="IPR015943">
    <property type="entry name" value="WD40/YVTN_repeat-like_dom_sf"/>
</dbReference>
<keyword evidence="9" id="KW-1185">Reference proteome</keyword>
<dbReference type="InterPro" id="IPR001680">
    <property type="entry name" value="WD40_rpt"/>
</dbReference>
<dbReference type="EMBL" id="JADBJN010000002">
    <property type="protein sequence ID" value="KAG5677744.1"/>
    <property type="molecule type" value="Genomic_DNA"/>
</dbReference>
<keyword evidence="2 6" id="KW-0853">WD repeat</keyword>
<feature type="compositionally biased region" description="Low complexity" evidence="7">
    <location>
        <begin position="464"/>
        <end position="486"/>
    </location>
</feature>
<dbReference type="InterPro" id="IPR036322">
    <property type="entry name" value="WD40_repeat_dom_sf"/>
</dbReference>
<evidence type="ECO:0000256" key="4">
    <source>
        <dbReference type="ARBA" id="ARBA00022786"/>
    </source>
</evidence>
<proteinExistence type="inferred from homology"/>
<dbReference type="CDD" id="cd00200">
    <property type="entry name" value="WD40"/>
    <property type="match status" value="1"/>
</dbReference>
<dbReference type="OrthoDB" id="2096344at2759"/>
<protein>
    <recommendedName>
        <fullName evidence="10">Protein lethal(2)denticleless</fullName>
    </recommendedName>
</protein>
<evidence type="ECO:0000256" key="6">
    <source>
        <dbReference type="PROSITE-ProRule" id="PRU00221"/>
    </source>
</evidence>
<evidence type="ECO:0000256" key="7">
    <source>
        <dbReference type="SAM" id="MobiDB-lite"/>
    </source>
</evidence>
<feature type="repeat" description="WD" evidence="6">
    <location>
        <begin position="144"/>
        <end position="179"/>
    </location>
</feature>
<evidence type="ECO:0000256" key="5">
    <source>
        <dbReference type="ARBA" id="ARBA00038344"/>
    </source>
</evidence>
<dbReference type="PROSITE" id="PS00678">
    <property type="entry name" value="WD_REPEATS_1"/>
    <property type="match status" value="2"/>
</dbReference>
<reference evidence="8" key="1">
    <citation type="submission" date="2021-03" db="EMBL/GenBank/DDBJ databases">
        <title>Chromosome level genome of the anhydrobiotic midge Polypedilum vanderplanki.</title>
        <authorList>
            <person name="Yoshida Y."/>
            <person name="Kikawada T."/>
            <person name="Gusev O."/>
        </authorList>
    </citation>
    <scope>NUCLEOTIDE SEQUENCE</scope>
    <source>
        <strain evidence="8">NIAS01</strain>
        <tissue evidence="8">Whole body or cell culture</tissue>
    </source>
</reference>
<dbReference type="GO" id="GO:0005634">
    <property type="term" value="C:nucleus"/>
    <property type="evidence" value="ECO:0007669"/>
    <property type="project" value="TreeGrafter"/>
</dbReference>
<evidence type="ECO:0000313" key="8">
    <source>
        <dbReference type="EMBL" id="KAG5677744.1"/>
    </source>
</evidence>
<evidence type="ECO:0008006" key="10">
    <source>
        <dbReference type="Google" id="ProtNLM"/>
    </source>
</evidence>
<dbReference type="InterPro" id="IPR051865">
    <property type="entry name" value="WD-repeat_CDT2_adapter"/>
</dbReference>
<dbReference type="GO" id="GO:0043161">
    <property type="term" value="P:proteasome-mediated ubiquitin-dependent protein catabolic process"/>
    <property type="evidence" value="ECO:0007669"/>
    <property type="project" value="TreeGrafter"/>
</dbReference>
<gene>
    <name evidence="8" type="ORF">PVAND_007475</name>
</gene>
<dbReference type="GO" id="GO:0030674">
    <property type="term" value="F:protein-macromolecule adaptor activity"/>
    <property type="evidence" value="ECO:0007669"/>
    <property type="project" value="TreeGrafter"/>
</dbReference>
<dbReference type="PROSITE" id="PS50294">
    <property type="entry name" value="WD_REPEATS_REGION"/>
    <property type="match status" value="2"/>
</dbReference>
<comment type="caution">
    <text evidence="8">The sequence shown here is derived from an EMBL/GenBank/DDBJ whole genome shotgun (WGS) entry which is preliminary data.</text>
</comment>
<evidence type="ECO:0000313" key="9">
    <source>
        <dbReference type="Proteomes" id="UP001107558"/>
    </source>
</evidence>
<dbReference type="InterPro" id="IPR019775">
    <property type="entry name" value="WD40_repeat_CS"/>
</dbReference>
<dbReference type="InterPro" id="IPR020472">
    <property type="entry name" value="WD40_PAC1"/>
</dbReference>
<feature type="repeat" description="WD" evidence="6">
    <location>
        <begin position="337"/>
        <end position="366"/>
    </location>
</feature>
<feature type="repeat" description="WD" evidence="6">
    <location>
        <begin position="100"/>
        <end position="141"/>
    </location>
</feature>
<accession>A0A9J6C7A8</accession>
<dbReference type="GO" id="GO:0007095">
    <property type="term" value="P:mitotic G2 DNA damage checkpoint signaling"/>
    <property type="evidence" value="ECO:0007669"/>
    <property type="project" value="TreeGrafter"/>
</dbReference>
<organism evidence="8 9">
    <name type="scientific">Polypedilum vanderplanki</name>
    <name type="common">Sleeping chironomid midge</name>
    <dbReference type="NCBI Taxonomy" id="319348"/>
    <lineage>
        <taxon>Eukaryota</taxon>
        <taxon>Metazoa</taxon>
        <taxon>Ecdysozoa</taxon>
        <taxon>Arthropoda</taxon>
        <taxon>Hexapoda</taxon>
        <taxon>Insecta</taxon>
        <taxon>Pterygota</taxon>
        <taxon>Neoptera</taxon>
        <taxon>Endopterygota</taxon>
        <taxon>Diptera</taxon>
        <taxon>Nematocera</taxon>
        <taxon>Chironomoidea</taxon>
        <taxon>Chironomidae</taxon>
        <taxon>Chironominae</taxon>
        <taxon>Polypedilum</taxon>
        <taxon>Polypedilum</taxon>
    </lineage>
</organism>
<dbReference type="AlphaFoldDB" id="A0A9J6C7A8"/>
<comment type="similarity">
    <text evidence="5">Belongs to the WD repeat cdt2 family.</text>
</comment>
<keyword evidence="4" id="KW-0833">Ubl conjugation pathway</keyword>
<dbReference type="Proteomes" id="UP001107558">
    <property type="component" value="Chromosome 2"/>
</dbReference>
<dbReference type="SMART" id="SM00320">
    <property type="entry name" value="WD40"/>
    <property type="match status" value="6"/>
</dbReference>
<dbReference type="Gene3D" id="2.130.10.10">
    <property type="entry name" value="YVTN repeat-like/Quinoprotein amine dehydrogenase"/>
    <property type="match status" value="2"/>
</dbReference>
<evidence type="ECO:0000256" key="2">
    <source>
        <dbReference type="ARBA" id="ARBA00022574"/>
    </source>
</evidence>
<keyword evidence="3" id="KW-0677">Repeat</keyword>
<dbReference type="SUPFAM" id="SSF50978">
    <property type="entry name" value="WD40 repeat-like"/>
    <property type="match status" value="1"/>
</dbReference>
<dbReference type="PRINTS" id="PR00320">
    <property type="entry name" value="GPROTEINBRPT"/>
</dbReference>